<protein>
    <submittedName>
        <fullName evidence="4">Uncharacterized protein</fullName>
    </submittedName>
</protein>
<keyword evidence="3" id="KW-0732">Signal</keyword>
<dbReference type="NCBIfam" id="NF046089">
    <property type="entry name" value="CD3337_EF1877"/>
    <property type="match status" value="1"/>
</dbReference>
<dbReference type="Proteomes" id="UP000323274">
    <property type="component" value="Unassembled WGS sequence"/>
</dbReference>
<feature type="compositionally biased region" description="Polar residues" evidence="1">
    <location>
        <begin position="600"/>
        <end position="613"/>
    </location>
</feature>
<feature type="transmembrane region" description="Helical" evidence="2">
    <location>
        <begin position="401"/>
        <end position="423"/>
    </location>
</feature>
<name>A0A5A5TYP8_LEUCI</name>
<evidence type="ECO:0000256" key="2">
    <source>
        <dbReference type="SAM" id="Phobius"/>
    </source>
</evidence>
<feature type="compositionally biased region" description="Polar residues" evidence="1">
    <location>
        <begin position="27"/>
        <end position="37"/>
    </location>
</feature>
<sequence length="671" mass="74117">MKRIVFSLAVLLVTVFFVPINQANADSIGNSSNNSPLKQKVDEQNSKKSTSDDKTTTPQNSLGTNTKNGLGQDVKETNAISNDGSAPNKTKEEIMKYLNTSYLDMDWVNTNVVPNMRLYHETGSITDFGLGAAHVATDILTALNLYIVYPLFDKSLSVMFNLSNITNSLNGVFADVQNFAKTSFASKAFQSIVYTFFGIGLVWVFIKQTHTLKNGLIILLILVGGTAWINSGGLVLQKVNQLTSMAQVQVFQATKDLPNGTADTGNGFQNALRKEYYAKAVERPFALGNFGTVDVDKAGANNNAQGDPYRLMGGKVDDKVVTSFASKNNYISKDGGQEWYQASIALMSAPMSVAYGIPLLMIGVANLLVQLGAILLYYLAPFTIMLSMIPKFANSFLKTMLGALGLLLAKVGLLFGVMFVSWVGAITDAVVPVQGSASAMLNSIIYIVLMVLLWKNKSWIVQAITGSSVANSAMNRISLTKSGRKVLDTAGQMGASVQNTYGKARDMRNKYQEKKNNKDQQNEPDEPKRPRQRDDDNIPTPEQREAQQQARQQRLAEYDRLNDEQQSNINTPIVRRKNRSTDEQPLPTYRRAKELRTPVVYSNATDSQEQASESIRPKVRVNDEIIAKTQSARQKARSQTLRQDEPININEKLAEAQAKRKARLDDLDKEL</sequence>
<evidence type="ECO:0000256" key="1">
    <source>
        <dbReference type="SAM" id="MobiDB-lite"/>
    </source>
</evidence>
<feature type="compositionally biased region" description="Polar residues" evidence="1">
    <location>
        <begin position="78"/>
        <end position="87"/>
    </location>
</feature>
<gene>
    <name evidence="4" type="ORF">LCIT_01280</name>
</gene>
<keyword evidence="2" id="KW-0812">Transmembrane</keyword>
<accession>A0A5A5TYP8</accession>
<feature type="signal peptide" evidence="3">
    <location>
        <begin position="1"/>
        <end position="25"/>
    </location>
</feature>
<evidence type="ECO:0000313" key="4">
    <source>
        <dbReference type="EMBL" id="GDZ82886.1"/>
    </source>
</evidence>
<feature type="transmembrane region" description="Helical" evidence="2">
    <location>
        <begin position="435"/>
        <end position="454"/>
    </location>
</feature>
<proteinExistence type="predicted"/>
<feature type="region of interest" description="Disordered" evidence="1">
    <location>
        <begin position="512"/>
        <end position="649"/>
    </location>
</feature>
<keyword evidence="2" id="KW-1133">Transmembrane helix</keyword>
<dbReference type="EMBL" id="BJJW01000002">
    <property type="protein sequence ID" value="GDZ82886.1"/>
    <property type="molecule type" value="Genomic_DNA"/>
</dbReference>
<feature type="compositionally biased region" description="Polar residues" evidence="1">
    <location>
        <begin position="58"/>
        <end position="69"/>
    </location>
</feature>
<comment type="caution">
    <text evidence="4">The sequence shown here is derived from an EMBL/GenBank/DDBJ whole genome shotgun (WGS) entry which is preliminary data.</text>
</comment>
<feature type="compositionally biased region" description="Basic and acidic residues" evidence="1">
    <location>
        <begin position="39"/>
        <end position="55"/>
    </location>
</feature>
<feature type="compositionally biased region" description="Polar residues" evidence="1">
    <location>
        <begin position="628"/>
        <end position="641"/>
    </location>
</feature>
<organism evidence="4 5">
    <name type="scientific">Leuconostoc citreum</name>
    <dbReference type="NCBI Taxonomy" id="33964"/>
    <lineage>
        <taxon>Bacteria</taxon>
        <taxon>Bacillati</taxon>
        <taxon>Bacillota</taxon>
        <taxon>Bacilli</taxon>
        <taxon>Lactobacillales</taxon>
        <taxon>Lactobacillaceae</taxon>
        <taxon>Leuconostoc</taxon>
    </lineage>
</organism>
<feature type="compositionally biased region" description="Basic and acidic residues" evidence="1">
    <location>
        <begin position="512"/>
        <end position="536"/>
    </location>
</feature>
<dbReference type="AlphaFoldDB" id="A0A5A5TYP8"/>
<evidence type="ECO:0000313" key="5">
    <source>
        <dbReference type="Proteomes" id="UP000323274"/>
    </source>
</evidence>
<feature type="region of interest" description="Disordered" evidence="1">
    <location>
        <begin position="27"/>
        <end position="87"/>
    </location>
</feature>
<dbReference type="InterPro" id="IPR058112">
    <property type="entry name" value="CD3337_EF1877-like"/>
</dbReference>
<keyword evidence="2" id="KW-0472">Membrane</keyword>
<feature type="transmembrane region" description="Helical" evidence="2">
    <location>
        <begin position="355"/>
        <end position="380"/>
    </location>
</feature>
<feature type="transmembrane region" description="Helical" evidence="2">
    <location>
        <begin position="215"/>
        <end position="236"/>
    </location>
</feature>
<dbReference type="RefSeq" id="WP_149333499.1">
    <property type="nucleotide sequence ID" value="NZ_BJJW01000002.1"/>
</dbReference>
<feature type="compositionally biased region" description="Basic and acidic residues" evidence="1">
    <location>
        <begin position="554"/>
        <end position="563"/>
    </location>
</feature>
<feature type="chain" id="PRO_5022734636" evidence="3">
    <location>
        <begin position="26"/>
        <end position="671"/>
    </location>
</feature>
<reference evidence="4 5" key="1">
    <citation type="submission" date="2019-04" db="EMBL/GenBank/DDBJ databases">
        <title>A pseudo-fructophilic Leuconostoc citreum strain F192-5 isolated from peel of satsuma mandarin: the first report for isolation and characterization of strain-dependent fructophilic-like characteristics.</title>
        <authorList>
            <person name="Maeno S."/>
            <person name="Tanizawa Y."/>
            <person name="Kajikawa A."/>
            <person name="Kanesaki Y."/>
            <person name="Kubota E."/>
            <person name="Arita M."/>
            <person name="Leon D."/>
            <person name="Endo A."/>
        </authorList>
    </citation>
    <scope>NUCLEOTIDE SEQUENCE [LARGE SCALE GENOMIC DNA]</scope>
    <source>
        <strain evidence="4 5">F192-5</strain>
    </source>
</reference>
<feature type="transmembrane region" description="Helical" evidence="2">
    <location>
        <begin position="188"/>
        <end position="206"/>
    </location>
</feature>
<evidence type="ECO:0000256" key="3">
    <source>
        <dbReference type="SAM" id="SignalP"/>
    </source>
</evidence>